<dbReference type="FunFam" id="3.90.930.12:FF:000002">
    <property type="entry name" value="50S ribosomal protein L6"/>
    <property type="match status" value="1"/>
</dbReference>
<keyword evidence="5 7" id="KW-0687">Ribonucleoprotein</keyword>
<protein>
    <recommendedName>
        <fullName evidence="6">Large ribosomal subunit protein uL6c</fullName>
    </recommendedName>
</protein>
<evidence type="ECO:0000256" key="2">
    <source>
        <dbReference type="ARBA" id="ARBA00022730"/>
    </source>
</evidence>
<comment type="similarity">
    <text evidence="1 7">Belongs to the universal ribosomal protein uL6 family.</text>
</comment>
<evidence type="ECO:0000256" key="6">
    <source>
        <dbReference type="ARBA" id="ARBA00069413"/>
    </source>
</evidence>
<sequence>MSRIGKKKIQLPQNVNATINKSYISIKGPKGQLSYKLSHLIDINQKDNEIQLLPRIDNKMSQALYGLSRTIINNMVIGVSKGFTKQLEIHGVGYRCHMDSKNLVLNVGYSHPIIIRPPETISIKVENNTQITVYGINKEIVGQIAAKIKNTRAPEPYKGKGIRYLGEKVHRKVGKAGK</sequence>
<dbReference type="HAMAP" id="MF_01365_B">
    <property type="entry name" value="Ribosomal_uL6_B"/>
    <property type="match status" value="1"/>
</dbReference>
<keyword evidence="2" id="KW-0699">rRNA-binding</keyword>
<dbReference type="PRINTS" id="PR00059">
    <property type="entry name" value="RIBOSOMALL6"/>
</dbReference>
<dbReference type="InterPro" id="IPR000702">
    <property type="entry name" value="Ribosomal_uL6-like"/>
</dbReference>
<evidence type="ECO:0000259" key="8">
    <source>
        <dbReference type="Pfam" id="PF00347"/>
    </source>
</evidence>
<dbReference type="SUPFAM" id="SSF56053">
    <property type="entry name" value="Ribosomal protein L6"/>
    <property type="match status" value="2"/>
</dbReference>
<evidence type="ECO:0000256" key="3">
    <source>
        <dbReference type="ARBA" id="ARBA00022884"/>
    </source>
</evidence>
<dbReference type="InterPro" id="IPR036789">
    <property type="entry name" value="Ribosomal_uL6-like_a/b-dom_sf"/>
</dbReference>
<dbReference type="PANTHER" id="PTHR11655">
    <property type="entry name" value="60S/50S RIBOSOMAL PROTEIN L6/L9"/>
    <property type="match status" value="1"/>
</dbReference>
<dbReference type="InterPro" id="IPR002358">
    <property type="entry name" value="Ribosomal_uL6_CS"/>
</dbReference>
<dbReference type="GO" id="GO:0003735">
    <property type="term" value="F:structural constituent of ribosome"/>
    <property type="evidence" value="ECO:0007669"/>
    <property type="project" value="InterPro"/>
</dbReference>
<evidence type="ECO:0000313" key="9">
    <source>
        <dbReference type="EMBL" id="AOM64667.1"/>
    </source>
</evidence>
<dbReference type="PANTHER" id="PTHR11655:SF14">
    <property type="entry name" value="LARGE RIBOSOMAL SUBUNIT PROTEIN UL6M"/>
    <property type="match status" value="1"/>
</dbReference>
<name>A0A1C9C8F7_9FLOR</name>
<evidence type="ECO:0000256" key="7">
    <source>
        <dbReference type="RuleBase" id="RU003869"/>
    </source>
</evidence>
<dbReference type="GO" id="GO:0019843">
    <property type="term" value="F:rRNA binding"/>
    <property type="evidence" value="ECO:0007669"/>
    <property type="project" value="UniProtKB-KW"/>
</dbReference>
<dbReference type="EMBL" id="KX284710">
    <property type="protein sequence ID" value="AOM64667.1"/>
    <property type="molecule type" value="Genomic_DNA"/>
</dbReference>
<dbReference type="Pfam" id="PF00347">
    <property type="entry name" value="Ribosomal_L6"/>
    <property type="match status" value="2"/>
</dbReference>
<geneLocation type="plastid" evidence="9"/>
<gene>
    <name evidence="9" type="primary">rpl6</name>
    <name evidence="9" type="ORF">Riqu_188</name>
</gene>
<organism evidence="9">
    <name type="scientific">Riquetophycus sp</name>
    <dbReference type="NCBI Taxonomy" id="1897556"/>
    <lineage>
        <taxon>Eukaryota</taxon>
        <taxon>Rhodophyta</taxon>
        <taxon>Florideophyceae</taxon>
        <taxon>Rhodymeniophycidae</taxon>
        <taxon>Peyssonneliales</taxon>
        <taxon>Peyssonneliaceae</taxon>
        <taxon>Riquetophycus</taxon>
    </lineage>
</organism>
<keyword evidence="4 7" id="KW-0689">Ribosomal protein</keyword>
<evidence type="ECO:0000256" key="5">
    <source>
        <dbReference type="ARBA" id="ARBA00023274"/>
    </source>
</evidence>
<accession>A0A1C9C8F7</accession>
<proteinExistence type="inferred from homology"/>
<dbReference type="Gene3D" id="3.90.930.12">
    <property type="entry name" value="Ribosomal protein L6, alpha-beta domain"/>
    <property type="match status" value="2"/>
</dbReference>
<dbReference type="PROSITE" id="PS00525">
    <property type="entry name" value="RIBOSOMAL_L6_1"/>
    <property type="match status" value="1"/>
</dbReference>
<evidence type="ECO:0000256" key="1">
    <source>
        <dbReference type="ARBA" id="ARBA00009356"/>
    </source>
</evidence>
<dbReference type="AlphaFoldDB" id="A0A1C9C8F7"/>
<reference evidence="9" key="1">
    <citation type="journal article" date="2016" name="BMC Biol.">
        <title>Parallel evolution of highly conserved plastid genome architecture in red seaweeds and seed plants.</title>
        <authorList>
            <person name="Lee J."/>
            <person name="Cho C.H."/>
            <person name="Park S.I."/>
            <person name="Choi J.W."/>
            <person name="Song H.S."/>
            <person name="West J.A."/>
            <person name="Bhattacharya D."/>
            <person name="Yoon H.S."/>
        </authorList>
    </citation>
    <scope>NUCLEOTIDE SEQUENCE</scope>
</reference>
<keyword evidence="9" id="KW-0934">Plastid</keyword>
<dbReference type="InterPro" id="IPR019906">
    <property type="entry name" value="Ribosomal_uL6_bac-type"/>
</dbReference>
<keyword evidence="3" id="KW-0694">RNA-binding</keyword>
<dbReference type="FunFam" id="3.90.930.12:FF:000001">
    <property type="entry name" value="50S ribosomal protein L6"/>
    <property type="match status" value="1"/>
</dbReference>
<feature type="domain" description="Large ribosomal subunit protein uL6 alpha-beta" evidence="8">
    <location>
        <begin position="12"/>
        <end position="82"/>
    </location>
</feature>
<dbReference type="PIRSF" id="PIRSF002162">
    <property type="entry name" value="Ribosomal_L6"/>
    <property type="match status" value="1"/>
</dbReference>
<evidence type="ECO:0000256" key="4">
    <source>
        <dbReference type="ARBA" id="ARBA00022980"/>
    </source>
</evidence>
<dbReference type="GO" id="GO:0022625">
    <property type="term" value="C:cytosolic large ribosomal subunit"/>
    <property type="evidence" value="ECO:0007669"/>
    <property type="project" value="TreeGrafter"/>
</dbReference>
<dbReference type="NCBIfam" id="TIGR03654">
    <property type="entry name" value="L6_bact"/>
    <property type="match status" value="1"/>
</dbReference>
<dbReference type="InterPro" id="IPR020040">
    <property type="entry name" value="Ribosomal_uL6_a/b-dom"/>
</dbReference>
<dbReference type="GO" id="GO:0002181">
    <property type="term" value="P:cytoplasmic translation"/>
    <property type="evidence" value="ECO:0007669"/>
    <property type="project" value="TreeGrafter"/>
</dbReference>
<feature type="domain" description="Large ribosomal subunit protein uL6 alpha-beta" evidence="8">
    <location>
        <begin position="91"/>
        <end position="164"/>
    </location>
</feature>